<proteinExistence type="predicted"/>
<dbReference type="PROSITE" id="PS50225">
    <property type="entry name" value="SOCS"/>
    <property type="match status" value="1"/>
</dbReference>
<name>A0A210QE17_MIZYE</name>
<dbReference type="InterPro" id="IPR036770">
    <property type="entry name" value="Ankyrin_rpt-contain_sf"/>
</dbReference>
<dbReference type="AlphaFoldDB" id="A0A210QE17"/>
<sequence length="353" mass="40202">MGNQNVRGHHLWPTSCMPGINRNIDSDVPLQSSGSEEEGDVDNVTWRELENAVVNNDGECLDQLINCGANINTPLNEKGETALILSVKLTHLQLVRILLAQTVCKKNCLNVNNCSALDLAIITAFDNRLEPRHNLAWQIIKCLMEANSEPVCKDAMMYVIRTALKYNDELFLYRLIQAAIDCSKSFKFHELLLQKLHRHQPIYMDSIDPLLMNASDFSVKLVRYGVPSDLEYVVNSFMYYLESYWDSKENKSSVLQKLILYSTAAGWCWSQQQISHIHQVNPAVGRWCSRQLTNPQSLGHLARKKIRRSLGTDISLGISSLPFQLPECLKLYLILKDVDEILNSRIPIKEIFL</sequence>
<protein>
    <recommendedName>
        <fullName evidence="1">SOCS box domain-containing protein</fullName>
    </recommendedName>
</protein>
<dbReference type="SUPFAM" id="SSF48403">
    <property type="entry name" value="Ankyrin repeat"/>
    <property type="match status" value="1"/>
</dbReference>
<evidence type="ECO:0000313" key="2">
    <source>
        <dbReference type="EMBL" id="OWF46966.1"/>
    </source>
</evidence>
<gene>
    <name evidence="2" type="ORF">KP79_PYT14899</name>
</gene>
<dbReference type="Pfam" id="PF12796">
    <property type="entry name" value="Ank_2"/>
    <property type="match status" value="1"/>
</dbReference>
<dbReference type="CDD" id="cd03587">
    <property type="entry name" value="SOCS"/>
    <property type="match status" value="1"/>
</dbReference>
<dbReference type="Proteomes" id="UP000242188">
    <property type="component" value="Unassembled WGS sequence"/>
</dbReference>
<accession>A0A210QE17</accession>
<evidence type="ECO:0000313" key="3">
    <source>
        <dbReference type="Proteomes" id="UP000242188"/>
    </source>
</evidence>
<organism evidence="2 3">
    <name type="scientific">Mizuhopecten yessoensis</name>
    <name type="common">Japanese scallop</name>
    <name type="synonym">Patinopecten yessoensis</name>
    <dbReference type="NCBI Taxonomy" id="6573"/>
    <lineage>
        <taxon>Eukaryota</taxon>
        <taxon>Metazoa</taxon>
        <taxon>Spiralia</taxon>
        <taxon>Lophotrochozoa</taxon>
        <taxon>Mollusca</taxon>
        <taxon>Bivalvia</taxon>
        <taxon>Autobranchia</taxon>
        <taxon>Pteriomorphia</taxon>
        <taxon>Pectinida</taxon>
        <taxon>Pectinoidea</taxon>
        <taxon>Pectinidae</taxon>
        <taxon>Mizuhopecten</taxon>
    </lineage>
</organism>
<evidence type="ECO:0000259" key="1">
    <source>
        <dbReference type="PROSITE" id="PS50225"/>
    </source>
</evidence>
<dbReference type="InterPro" id="IPR001496">
    <property type="entry name" value="SOCS_box"/>
</dbReference>
<comment type="caution">
    <text evidence="2">The sequence shown here is derived from an EMBL/GenBank/DDBJ whole genome shotgun (WGS) entry which is preliminary data.</text>
</comment>
<dbReference type="OrthoDB" id="194358at2759"/>
<dbReference type="Gene3D" id="1.25.40.20">
    <property type="entry name" value="Ankyrin repeat-containing domain"/>
    <property type="match status" value="1"/>
</dbReference>
<reference evidence="2 3" key="1">
    <citation type="journal article" date="2017" name="Nat. Ecol. Evol.">
        <title>Scallop genome provides insights into evolution of bilaterian karyotype and development.</title>
        <authorList>
            <person name="Wang S."/>
            <person name="Zhang J."/>
            <person name="Jiao W."/>
            <person name="Li J."/>
            <person name="Xun X."/>
            <person name="Sun Y."/>
            <person name="Guo X."/>
            <person name="Huan P."/>
            <person name="Dong B."/>
            <person name="Zhang L."/>
            <person name="Hu X."/>
            <person name="Sun X."/>
            <person name="Wang J."/>
            <person name="Zhao C."/>
            <person name="Wang Y."/>
            <person name="Wang D."/>
            <person name="Huang X."/>
            <person name="Wang R."/>
            <person name="Lv J."/>
            <person name="Li Y."/>
            <person name="Zhang Z."/>
            <person name="Liu B."/>
            <person name="Lu W."/>
            <person name="Hui Y."/>
            <person name="Liang J."/>
            <person name="Zhou Z."/>
            <person name="Hou R."/>
            <person name="Li X."/>
            <person name="Liu Y."/>
            <person name="Li H."/>
            <person name="Ning X."/>
            <person name="Lin Y."/>
            <person name="Zhao L."/>
            <person name="Xing Q."/>
            <person name="Dou J."/>
            <person name="Li Y."/>
            <person name="Mao J."/>
            <person name="Guo H."/>
            <person name="Dou H."/>
            <person name="Li T."/>
            <person name="Mu C."/>
            <person name="Jiang W."/>
            <person name="Fu Q."/>
            <person name="Fu X."/>
            <person name="Miao Y."/>
            <person name="Liu J."/>
            <person name="Yu Q."/>
            <person name="Li R."/>
            <person name="Liao H."/>
            <person name="Li X."/>
            <person name="Kong Y."/>
            <person name="Jiang Z."/>
            <person name="Chourrout D."/>
            <person name="Li R."/>
            <person name="Bao Z."/>
        </authorList>
    </citation>
    <scope>NUCLEOTIDE SEQUENCE [LARGE SCALE GENOMIC DNA]</scope>
    <source>
        <strain evidence="2 3">PY_sf001</strain>
    </source>
</reference>
<feature type="domain" description="SOCS box" evidence="1">
    <location>
        <begin position="293"/>
        <end position="333"/>
    </location>
</feature>
<keyword evidence="3" id="KW-1185">Reference proteome</keyword>
<dbReference type="EMBL" id="NEDP02004063">
    <property type="protein sequence ID" value="OWF46966.1"/>
    <property type="molecule type" value="Genomic_DNA"/>
</dbReference>
<dbReference type="Pfam" id="PF07525">
    <property type="entry name" value="SOCS_box"/>
    <property type="match status" value="1"/>
</dbReference>
<dbReference type="InterPro" id="IPR002110">
    <property type="entry name" value="Ankyrin_rpt"/>
</dbReference>